<organism evidence="2 3">
    <name type="scientific">Desulfobacula phenolica</name>
    <dbReference type="NCBI Taxonomy" id="90732"/>
    <lineage>
        <taxon>Bacteria</taxon>
        <taxon>Pseudomonadati</taxon>
        <taxon>Thermodesulfobacteriota</taxon>
        <taxon>Desulfobacteria</taxon>
        <taxon>Desulfobacterales</taxon>
        <taxon>Desulfobacteraceae</taxon>
        <taxon>Desulfobacula</taxon>
    </lineage>
</organism>
<keyword evidence="3" id="KW-1185">Reference proteome</keyword>
<dbReference type="AlphaFoldDB" id="A0A1H2F936"/>
<protein>
    <recommendedName>
        <fullName evidence="4">Zinc-finger</fullName>
    </recommendedName>
</protein>
<gene>
    <name evidence="2" type="ORF">SAMN04487931_10430</name>
</gene>
<keyword evidence="1" id="KW-0472">Membrane</keyword>
<sequence length="156" mass="17776">MKTPCKKYTSEEISRFVDHELALDRYEELAQHHVNCPDCKRLVERFKSISIAFNDHADKAVSKINTEKLRQKKEQALENDKKASLKTYHGFFGKNIYLKLASIAAILTISLFWFHGSLFGPTGPSAIVTSVDTNVASVMIIETQTKKHTIIWFSET</sequence>
<name>A0A1H2F936_9BACT</name>
<evidence type="ECO:0008006" key="4">
    <source>
        <dbReference type="Google" id="ProtNLM"/>
    </source>
</evidence>
<evidence type="ECO:0000256" key="1">
    <source>
        <dbReference type="SAM" id="Phobius"/>
    </source>
</evidence>
<dbReference type="Proteomes" id="UP000199608">
    <property type="component" value="Unassembled WGS sequence"/>
</dbReference>
<dbReference type="RefSeq" id="WP_092232245.1">
    <property type="nucleotide sequence ID" value="NZ_FNLL01000004.1"/>
</dbReference>
<reference evidence="3" key="1">
    <citation type="submission" date="2016-10" db="EMBL/GenBank/DDBJ databases">
        <authorList>
            <person name="Varghese N."/>
            <person name="Submissions S."/>
        </authorList>
    </citation>
    <scope>NUCLEOTIDE SEQUENCE [LARGE SCALE GENOMIC DNA]</scope>
    <source>
        <strain evidence="3">DSM 3384</strain>
    </source>
</reference>
<keyword evidence="1" id="KW-1133">Transmembrane helix</keyword>
<dbReference type="EMBL" id="FNLL01000004">
    <property type="protein sequence ID" value="SDU03906.1"/>
    <property type="molecule type" value="Genomic_DNA"/>
</dbReference>
<evidence type="ECO:0000313" key="2">
    <source>
        <dbReference type="EMBL" id="SDU03906.1"/>
    </source>
</evidence>
<keyword evidence="1" id="KW-0812">Transmembrane</keyword>
<proteinExistence type="predicted"/>
<evidence type="ECO:0000313" key="3">
    <source>
        <dbReference type="Proteomes" id="UP000199608"/>
    </source>
</evidence>
<feature type="transmembrane region" description="Helical" evidence="1">
    <location>
        <begin position="96"/>
        <end position="114"/>
    </location>
</feature>
<accession>A0A1H2F936</accession>